<evidence type="ECO:0000256" key="3">
    <source>
        <dbReference type="ARBA" id="ARBA00022676"/>
    </source>
</evidence>
<keyword evidence="5 6" id="KW-0665">Pyrimidine biosynthesis</keyword>
<dbReference type="SUPFAM" id="SSF53271">
    <property type="entry name" value="PRTase-like"/>
    <property type="match status" value="1"/>
</dbReference>
<dbReference type="CDD" id="cd06223">
    <property type="entry name" value="PRTases_typeI"/>
    <property type="match status" value="1"/>
</dbReference>
<name>A0A0A1ZJ22_PROMR</name>
<feature type="binding site" description="in other chain" evidence="6">
    <location>
        <position position="103"/>
    </location>
    <ligand>
        <name>5-phospho-alpha-D-ribose 1-diphosphate</name>
        <dbReference type="ChEBI" id="CHEBI:58017"/>
        <note>ligand shared between dimeric partners</note>
    </ligand>
</feature>
<dbReference type="EC" id="2.4.2.10" evidence="2 6"/>
<dbReference type="InterPro" id="IPR029057">
    <property type="entry name" value="PRTase-like"/>
</dbReference>
<gene>
    <name evidence="6" type="primary">pyrE</name>
    <name evidence="7" type="ORF">EU91_0444</name>
</gene>
<comment type="similarity">
    <text evidence="6">Belongs to the purine/pyrimidine phosphoribosyltransferase family. PyrE subfamily.</text>
</comment>
<dbReference type="EMBL" id="JNAH01000003">
    <property type="protein sequence ID" value="KGF88511.1"/>
    <property type="molecule type" value="Genomic_DNA"/>
</dbReference>
<dbReference type="PANTHER" id="PTHR19278">
    <property type="entry name" value="OROTATE PHOSPHORIBOSYLTRANSFERASE"/>
    <property type="match status" value="1"/>
</dbReference>
<evidence type="ECO:0000256" key="4">
    <source>
        <dbReference type="ARBA" id="ARBA00022679"/>
    </source>
</evidence>
<comment type="pathway">
    <text evidence="1 6">Pyrimidine metabolism; UMP biosynthesis via de novo pathway; UMP from orotate: step 1/2.</text>
</comment>
<dbReference type="Gene3D" id="3.40.50.2020">
    <property type="match status" value="1"/>
</dbReference>
<comment type="cofactor">
    <cofactor evidence="6">
        <name>Mg(2+)</name>
        <dbReference type="ChEBI" id="CHEBI:18420"/>
    </cofactor>
</comment>
<dbReference type="InterPro" id="IPR004467">
    <property type="entry name" value="Or_phspho_trans_dom"/>
</dbReference>
<feature type="binding site" evidence="6">
    <location>
        <position position="102"/>
    </location>
    <ligand>
        <name>5-phospho-alpha-D-ribose 1-diphosphate</name>
        <dbReference type="ChEBI" id="CHEBI:58017"/>
        <note>ligand shared between dimeric partners</note>
    </ligand>
</feature>
<evidence type="ECO:0000313" key="8">
    <source>
        <dbReference type="Proteomes" id="UP000030598"/>
    </source>
</evidence>
<dbReference type="AlphaFoldDB" id="A0A0A1ZJ22"/>
<dbReference type="OrthoDB" id="9785917at2"/>
<evidence type="ECO:0000256" key="6">
    <source>
        <dbReference type="HAMAP-Rule" id="MF_01208"/>
    </source>
</evidence>
<keyword evidence="6" id="KW-0460">Magnesium</keyword>
<proteinExistence type="inferred from homology"/>
<feature type="binding site" description="in other chain" evidence="6">
    <location>
        <begin position="129"/>
        <end position="137"/>
    </location>
    <ligand>
        <name>5-phospho-alpha-D-ribose 1-diphosphate</name>
        <dbReference type="ChEBI" id="CHEBI:58017"/>
        <note>ligand shared between dimeric partners</note>
    </ligand>
</feature>
<dbReference type="GO" id="GO:0019856">
    <property type="term" value="P:pyrimidine nucleobase biosynthetic process"/>
    <property type="evidence" value="ECO:0007669"/>
    <property type="project" value="TreeGrafter"/>
</dbReference>
<reference evidence="8" key="1">
    <citation type="journal article" date="2014" name="Sci. Data">
        <title>Genomes of diverse isolates of the marine cyanobacterium Prochlorococcus.</title>
        <authorList>
            <person name="Biller S."/>
            <person name="Berube P."/>
            <person name="Thompson J."/>
            <person name="Kelly L."/>
            <person name="Roggensack S."/>
            <person name="Awad L."/>
            <person name="Roache-Johnson K."/>
            <person name="Ding H."/>
            <person name="Giovannoni S.J."/>
            <person name="Moore L.R."/>
            <person name="Chisholm S.W."/>
        </authorList>
    </citation>
    <scope>NUCLEOTIDE SEQUENCE [LARGE SCALE GENOMIC DNA]</scope>
    <source>
        <strain evidence="8">GP2</strain>
    </source>
</reference>
<keyword evidence="4 6" id="KW-0808">Transferase</keyword>
<feature type="binding site" evidence="6">
    <location>
        <position position="161"/>
    </location>
    <ligand>
        <name>orotate</name>
        <dbReference type="ChEBI" id="CHEBI:30839"/>
    </ligand>
</feature>
<dbReference type="InterPro" id="IPR023031">
    <property type="entry name" value="OPRT"/>
</dbReference>
<dbReference type="InterPro" id="IPR000836">
    <property type="entry name" value="PRTase_dom"/>
</dbReference>
<dbReference type="UniPathway" id="UPA00070">
    <property type="reaction ID" value="UER00119"/>
</dbReference>
<sequence length="186" mass="20306">MGKFSDKYDLKKAKLLKQLIEKSYKKGNFTLSSGKKSIHYLNCKPVSLNGEGLNLISDLFLELKDSRSKAVAGLTLGADPIVSGLILKAALHGLDLDGLIIRKEVKKYGTKAGIEGPSLEEGTLVTVLEDVVTTAGSVIKAIKKLRENNYVVEEVLSIVDRQEGGLEALEDENVKLKSLFTIKDFL</sequence>
<comment type="caution">
    <text evidence="7">The sequence shown here is derived from an EMBL/GenBank/DDBJ whole genome shotgun (WGS) entry which is preliminary data.</text>
</comment>
<dbReference type="HAMAP" id="MF_01208">
    <property type="entry name" value="PyrE"/>
    <property type="match status" value="1"/>
</dbReference>
<dbReference type="GO" id="GO:0044205">
    <property type="term" value="P:'de novo' UMP biosynthetic process"/>
    <property type="evidence" value="ECO:0007669"/>
    <property type="project" value="UniProtKB-UniRule"/>
</dbReference>
<dbReference type="Proteomes" id="UP000030598">
    <property type="component" value="Unassembled WGS sequence"/>
</dbReference>
<keyword evidence="3 6" id="KW-0328">Glycosyltransferase</keyword>
<dbReference type="GO" id="GO:0000287">
    <property type="term" value="F:magnesium ion binding"/>
    <property type="evidence" value="ECO:0007669"/>
    <property type="project" value="UniProtKB-UniRule"/>
</dbReference>
<dbReference type="NCBIfam" id="TIGR00336">
    <property type="entry name" value="pyrE"/>
    <property type="match status" value="1"/>
</dbReference>
<feature type="binding site" evidence="6">
    <location>
        <position position="133"/>
    </location>
    <ligand>
        <name>orotate</name>
        <dbReference type="ChEBI" id="CHEBI:30839"/>
    </ligand>
</feature>
<evidence type="ECO:0000256" key="5">
    <source>
        <dbReference type="ARBA" id="ARBA00022975"/>
    </source>
</evidence>
<accession>A0A0A1ZJ22</accession>
<organism evidence="7 8">
    <name type="scientific">Prochlorococcus marinus str. GP2</name>
    <dbReference type="NCBI Taxonomy" id="59925"/>
    <lineage>
        <taxon>Bacteria</taxon>
        <taxon>Bacillati</taxon>
        <taxon>Cyanobacteriota</taxon>
        <taxon>Cyanophyceae</taxon>
        <taxon>Synechococcales</taxon>
        <taxon>Prochlorococcaceae</taxon>
        <taxon>Prochlorococcus</taxon>
    </lineage>
</organism>
<dbReference type="eggNOG" id="COG0461">
    <property type="taxonomic scope" value="Bacteria"/>
</dbReference>
<comment type="caution">
    <text evidence="6">Lacks conserved residue(s) required for the propagation of feature annotation.</text>
</comment>
<evidence type="ECO:0000256" key="2">
    <source>
        <dbReference type="ARBA" id="ARBA00011971"/>
    </source>
</evidence>
<dbReference type="GO" id="GO:0004588">
    <property type="term" value="F:orotate phosphoribosyltransferase activity"/>
    <property type="evidence" value="ECO:0007669"/>
    <property type="project" value="UniProtKB-UniRule"/>
</dbReference>
<comment type="function">
    <text evidence="6">Catalyzes the transfer of a ribosyl phosphate group from 5-phosphoribose 1-diphosphate to orotate, leading to the formation of orotidine monophosphate (OMP).</text>
</comment>
<evidence type="ECO:0000313" key="7">
    <source>
        <dbReference type="EMBL" id="KGF88511.1"/>
    </source>
</evidence>
<feature type="binding site" evidence="6">
    <location>
        <position position="106"/>
    </location>
    <ligand>
        <name>5-phospho-alpha-D-ribose 1-diphosphate</name>
        <dbReference type="ChEBI" id="CHEBI:58017"/>
        <note>ligand shared between dimeric partners</note>
    </ligand>
</feature>
<evidence type="ECO:0000256" key="1">
    <source>
        <dbReference type="ARBA" id="ARBA00004889"/>
    </source>
</evidence>
<dbReference type="RefSeq" id="WP_032524033.1">
    <property type="nucleotide sequence ID" value="NZ_CP138934.1"/>
</dbReference>
<dbReference type="PANTHER" id="PTHR19278:SF9">
    <property type="entry name" value="URIDINE 5'-MONOPHOSPHATE SYNTHASE"/>
    <property type="match status" value="1"/>
</dbReference>
<comment type="subunit">
    <text evidence="6">Homodimer.</text>
</comment>
<protein>
    <recommendedName>
        <fullName evidence="2 6">Orotate phosphoribosyltransferase</fullName>
        <shortName evidence="6">OPRT</shortName>
        <shortName evidence="6">OPRTase</shortName>
        <ecNumber evidence="2 6">2.4.2.10</ecNumber>
    </recommendedName>
</protein>
<comment type="catalytic activity">
    <reaction evidence="6">
        <text>orotidine 5'-phosphate + diphosphate = orotate + 5-phospho-alpha-D-ribose 1-diphosphate</text>
        <dbReference type="Rhea" id="RHEA:10380"/>
        <dbReference type="ChEBI" id="CHEBI:30839"/>
        <dbReference type="ChEBI" id="CHEBI:33019"/>
        <dbReference type="ChEBI" id="CHEBI:57538"/>
        <dbReference type="ChEBI" id="CHEBI:58017"/>
        <dbReference type="EC" id="2.4.2.10"/>
    </reaction>
</comment>
<dbReference type="STRING" id="59925.EU91_0444"/>